<dbReference type="AlphaFoldDB" id="A0A117J508"/>
<dbReference type="InterPro" id="IPR038765">
    <property type="entry name" value="Papain-like_cys_pep_sf"/>
</dbReference>
<feature type="compositionally biased region" description="Basic and acidic residues" evidence="5">
    <location>
        <begin position="1"/>
        <end position="10"/>
    </location>
</feature>
<dbReference type="Pfam" id="PF00877">
    <property type="entry name" value="NLPC_P60"/>
    <property type="match status" value="1"/>
</dbReference>
<feature type="compositionally biased region" description="Low complexity" evidence="5">
    <location>
        <begin position="144"/>
        <end position="177"/>
    </location>
</feature>
<sequence length="577" mass="59494">MSAGARDAERNLASQAPDPASVAFEGRTDAVRAGIVRDAEAEPARALGGRRGPRRGRGATARRRAGRTAGPIAAARRDAFGADADGDDDLGDDSLRRAARSARDRAVRRAREGGTGHDAAGTGGAQAEATESEAPPDPAAQGQTTARNGAAPPAAATEGRPPAPAATRRGAATGAARVAREPRTSDSLSRRGRGRRRGGLRESRVRRAIRRARGTSAPAGAAAQGAAAAPPARRGAAGKAAAASGAALPLAGAVAGILAAVLAATLVSQSLGSVFGFWEHEDEARRSVEGLPPYVTYSMVLAALECQDEYGHPAGCTLAQVIVESGVGDHLSGLATRDNNLFGIKWASSFASCPEVTGKESWQTSEEYGGASVTVAAAFTRFRSAEDCIRFRSRVLLQAANYRDNAKIRQAVAARDSDLMAEGLKEAGYATSSSYVDSLKSAMDAYGLRRFDSMTAADLKAAGTAGTGGGAIVAAAQTQIGTPYVWGGTTPYRALDCSGLTQWCYAQAGIRIPRNSEDQAAAGTRVPLSQAQPGDILWKPGHVGIYIGGDSYIHAPKPGDHVLVGTGIGYFTCAIRY</sequence>
<evidence type="ECO:0000256" key="5">
    <source>
        <dbReference type="SAM" id="MobiDB-lite"/>
    </source>
</evidence>
<keyword evidence="8" id="KW-1185">Reference proteome</keyword>
<accession>A0A117J508</accession>
<dbReference type="SUPFAM" id="SSF54001">
    <property type="entry name" value="Cysteine proteinases"/>
    <property type="match status" value="1"/>
</dbReference>
<dbReference type="Proteomes" id="UP000054078">
    <property type="component" value="Unassembled WGS sequence"/>
</dbReference>
<feature type="compositionally biased region" description="Low complexity" evidence="5">
    <location>
        <begin position="214"/>
        <end position="227"/>
    </location>
</feature>
<keyword evidence="4" id="KW-0788">Thiol protease</keyword>
<dbReference type="EMBL" id="LOJF01000001">
    <property type="protein sequence ID" value="KUH59323.1"/>
    <property type="molecule type" value="Genomic_DNA"/>
</dbReference>
<dbReference type="GO" id="GO:0008234">
    <property type="term" value="F:cysteine-type peptidase activity"/>
    <property type="evidence" value="ECO:0007669"/>
    <property type="project" value="UniProtKB-KW"/>
</dbReference>
<dbReference type="Gene3D" id="3.90.1720.10">
    <property type="entry name" value="endopeptidase domain like (from Nostoc punctiforme)"/>
    <property type="match status" value="1"/>
</dbReference>
<name>A0A117J508_TRASO</name>
<evidence type="ECO:0000313" key="8">
    <source>
        <dbReference type="Proteomes" id="UP000054078"/>
    </source>
</evidence>
<proteinExistence type="inferred from homology"/>
<dbReference type="Gene3D" id="1.10.530.10">
    <property type="match status" value="1"/>
</dbReference>
<dbReference type="InterPro" id="IPR002901">
    <property type="entry name" value="MGlyc_endo_b_GlcNAc-like_dom"/>
</dbReference>
<evidence type="ECO:0000256" key="1">
    <source>
        <dbReference type="ARBA" id="ARBA00007074"/>
    </source>
</evidence>
<keyword evidence="2" id="KW-0645">Protease</keyword>
<dbReference type="InterPro" id="IPR051794">
    <property type="entry name" value="PG_Endopeptidase_C40"/>
</dbReference>
<dbReference type="PANTHER" id="PTHR47359">
    <property type="entry name" value="PEPTIDOGLYCAN DL-ENDOPEPTIDASE CWLO"/>
    <property type="match status" value="1"/>
</dbReference>
<evidence type="ECO:0000259" key="6">
    <source>
        <dbReference type="PROSITE" id="PS51935"/>
    </source>
</evidence>
<evidence type="ECO:0000256" key="3">
    <source>
        <dbReference type="ARBA" id="ARBA00022801"/>
    </source>
</evidence>
<feature type="compositionally biased region" description="Basic and acidic residues" evidence="5">
    <location>
        <begin position="93"/>
        <end position="115"/>
    </location>
</feature>
<dbReference type="InterPro" id="IPR000064">
    <property type="entry name" value="NLP_P60_dom"/>
</dbReference>
<protein>
    <recommendedName>
        <fullName evidence="6">NlpC/P60 domain-containing protein</fullName>
    </recommendedName>
</protein>
<dbReference type="GO" id="GO:0004040">
    <property type="term" value="F:amidase activity"/>
    <property type="evidence" value="ECO:0007669"/>
    <property type="project" value="InterPro"/>
</dbReference>
<feature type="compositionally biased region" description="Low complexity" evidence="5">
    <location>
        <begin position="117"/>
        <end position="133"/>
    </location>
</feature>
<gene>
    <name evidence="7" type="ORF">AUL39_03110</name>
</gene>
<comment type="similarity">
    <text evidence="1">Belongs to the peptidase C40 family.</text>
</comment>
<feature type="compositionally biased region" description="Basic residues" evidence="5">
    <location>
        <begin position="51"/>
        <end position="66"/>
    </location>
</feature>
<keyword evidence="3" id="KW-0378">Hydrolase</keyword>
<dbReference type="SMART" id="SM00047">
    <property type="entry name" value="LYZ2"/>
    <property type="match status" value="1"/>
</dbReference>
<comment type="caution">
    <text evidence="7">The sequence shown here is derived from an EMBL/GenBank/DDBJ whole genome shotgun (WGS) entry which is preliminary data.</text>
</comment>
<evidence type="ECO:0000256" key="4">
    <source>
        <dbReference type="ARBA" id="ARBA00022807"/>
    </source>
</evidence>
<organism evidence="7 8">
    <name type="scientific">Tractidigestivibacter scatoligenes</name>
    <name type="common">Olsenella scatoligenes</name>
    <dbReference type="NCBI Taxonomy" id="1299998"/>
    <lineage>
        <taxon>Bacteria</taxon>
        <taxon>Bacillati</taxon>
        <taxon>Actinomycetota</taxon>
        <taxon>Coriobacteriia</taxon>
        <taxon>Coriobacteriales</taxon>
        <taxon>Atopobiaceae</taxon>
        <taxon>Tractidigestivibacter</taxon>
    </lineage>
</organism>
<dbReference type="STRING" id="1299998.AUL39_03110"/>
<dbReference type="PANTHER" id="PTHR47359:SF3">
    <property type="entry name" value="NLP_P60 DOMAIN-CONTAINING PROTEIN-RELATED"/>
    <property type="match status" value="1"/>
</dbReference>
<evidence type="ECO:0000313" key="7">
    <source>
        <dbReference type="EMBL" id="KUH59323.1"/>
    </source>
</evidence>
<dbReference type="GO" id="GO:0006508">
    <property type="term" value="P:proteolysis"/>
    <property type="evidence" value="ECO:0007669"/>
    <property type="project" value="UniProtKB-KW"/>
</dbReference>
<dbReference type="PROSITE" id="PS51935">
    <property type="entry name" value="NLPC_P60"/>
    <property type="match status" value="1"/>
</dbReference>
<evidence type="ECO:0000256" key="2">
    <source>
        <dbReference type="ARBA" id="ARBA00022670"/>
    </source>
</evidence>
<feature type="region of interest" description="Disordered" evidence="5">
    <location>
        <begin position="1"/>
        <end position="227"/>
    </location>
</feature>
<dbReference type="Pfam" id="PF01832">
    <property type="entry name" value="Glucosaminidase"/>
    <property type="match status" value="1"/>
</dbReference>
<feature type="domain" description="NlpC/P60" evidence="6">
    <location>
        <begin position="466"/>
        <end position="577"/>
    </location>
</feature>
<feature type="compositionally biased region" description="Basic and acidic residues" evidence="5">
    <location>
        <begin position="26"/>
        <end position="43"/>
    </location>
</feature>
<reference evidence="7 8" key="1">
    <citation type="submission" date="2015-12" db="EMBL/GenBank/DDBJ databases">
        <title>Draft Genome Sequence of Olsenella scatoligenes SK9K4T; a Producer of 3-Methylindole- (skatole) and 4-Methylphenol- (p-cresol) Isolated from Pig Feces.</title>
        <authorList>
            <person name="Li X."/>
            <person name="Borg B."/>
            <person name="Canibe N."/>
        </authorList>
    </citation>
    <scope>NUCLEOTIDE SEQUENCE [LARGE SCALE GENOMIC DNA]</scope>
    <source>
        <strain evidence="7 8">SK9K4</strain>
    </source>
</reference>